<dbReference type="PANTHER" id="PTHR40590:SF1">
    <property type="entry name" value="CYTOPLASMIC PROTEIN"/>
    <property type="match status" value="1"/>
</dbReference>
<reference evidence="2 3" key="1">
    <citation type="submission" date="2006-11" db="EMBL/GenBank/DDBJ databases">
        <authorList>
            <person name="Giovannoni S."/>
            <person name="Vergin K."/>
            <person name="Ferriera S."/>
            <person name="Johnson J."/>
            <person name="Kravitz S."/>
            <person name="Beeson K."/>
            <person name="Sutton G."/>
            <person name="Rogers Y.-H."/>
            <person name="Friedman R."/>
            <person name="Frazier M."/>
            <person name="Venter J.C."/>
        </authorList>
    </citation>
    <scope>NUCLEOTIDE SEQUENCE [LARGE SCALE GENOMIC DNA]</scope>
    <source>
        <strain evidence="2 3">HTCC2181</strain>
    </source>
</reference>
<dbReference type="CDD" id="cd14789">
    <property type="entry name" value="Tiki"/>
    <property type="match status" value="1"/>
</dbReference>
<name>A0P6E7_9PROT</name>
<dbReference type="AlphaFoldDB" id="A0P6E7"/>
<dbReference type="Pfam" id="PF01963">
    <property type="entry name" value="TraB_PrgY_gumN"/>
    <property type="match status" value="1"/>
</dbReference>
<organism evidence="2 3">
    <name type="scientific">Methylophilales bacterium HTCC2181</name>
    <dbReference type="NCBI Taxonomy" id="383631"/>
    <lineage>
        <taxon>Bacteria</taxon>
        <taxon>Pseudomonadati</taxon>
        <taxon>Pseudomonadota</taxon>
        <taxon>Betaproteobacteria</taxon>
        <taxon>Nitrosomonadales</taxon>
        <taxon>OM43 clade</taxon>
    </lineage>
</organism>
<evidence type="ECO:0000256" key="1">
    <source>
        <dbReference type="SAM" id="SignalP"/>
    </source>
</evidence>
<feature type="signal peptide" evidence="1">
    <location>
        <begin position="1"/>
        <end position="21"/>
    </location>
</feature>
<evidence type="ECO:0000313" key="3">
    <source>
        <dbReference type="Proteomes" id="UP000054262"/>
    </source>
</evidence>
<dbReference type="InterPro" id="IPR002816">
    <property type="entry name" value="TraB/PrgY/GumN_fam"/>
</dbReference>
<keyword evidence="1" id="KW-0732">Signal</keyword>
<proteinExistence type="predicted"/>
<protein>
    <recommendedName>
        <fullName evidence="4">TraB/GumN family protein</fullName>
    </recommendedName>
</protein>
<dbReference type="OrthoDB" id="9025834at2"/>
<dbReference type="InterPro" id="IPR047111">
    <property type="entry name" value="YbaP-like"/>
</dbReference>
<accession>A0P6E7</accession>
<dbReference type="Proteomes" id="UP000054262">
    <property type="component" value="Unassembled WGS sequence"/>
</dbReference>
<gene>
    <name evidence="2" type="ORF">MB2181_03500</name>
</gene>
<keyword evidence="3" id="KW-1185">Reference proteome</keyword>
<feature type="chain" id="PRO_5002628065" description="TraB/GumN family protein" evidence="1">
    <location>
        <begin position="22"/>
        <end position="286"/>
    </location>
</feature>
<evidence type="ECO:0008006" key="4">
    <source>
        <dbReference type="Google" id="ProtNLM"/>
    </source>
</evidence>
<dbReference type="EMBL" id="AAUX01000001">
    <property type="protein sequence ID" value="EAV47107.1"/>
    <property type="molecule type" value="Genomic_DNA"/>
</dbReference>
<comment type="caution">
    <text evidence="2">The sequence shown here is derived from an EMBL/GenBank/DDBJ whole genome shotgun (WGS) entry which is preliminary data.</text>
</comment>
<evidence type="ECO:0000313" key="2">
    <source>
        <dbReference type="EMBL" id="EAV47107.1"/>
    </source>
</evidence>
<dbReference type="PANTHER" id="PTHR40590">
    <property type="entry name" value="CYTOPLASMIC PROTEIN-RELATED"/>
    <property type="match status" value="1"/>
</dbReference>
<sequence length="286" mass="32887">MFLFKLLYVFTLLTLSFPIFAVDQSVYWEITSPSGKTHFLFGTIHTDDNRVSEFHPEVLRGLKASNTFIMETDEIQDRSILLVKNAFYEKYLDEGDFDRIKDLAYFHTMPLESALQMKPWLLAIIFNSPRPITPFNQDNLLKRKAEDLFMVVQGLETVSEHFSVLDAFEVSDQMTLLATVLKRNEDIKLKDYETLVNAYLTFDPEVILQTDESITSKLVSNEMWKEMQEKLIQARNQLFFKRILELENGNNLFIAVGASHLGGSNGLLNLFKAGGYQIKPLPPLAQ</sequence>